<reference evidence="6" key="1">
    <citation type="submission" date="2023-08" db="EMBL/GenBank/DDBJ databases">
        <title>Black Yeasts Isolated from many extreme environments.</title>
        <authorList>
            <person name="Coleine C."/>
            <person name="Stajich J.E."/>
            <person name="Selbmann L."/>
        </authorList>
    </citation>
    <scope>NUCLEOTIDE SEQUENCE</scope>
    <source>
        <strain evidence="6">CCFEE 5810</strain>
    </source>
</reference>
<dbReference type="Proteomes" id="UP001310594">
    <property type="component" value="Unassembled WGS sequence"/>
</dbReference>
<feature type="transmembrane region" description="Helical" evidence="5">
    <location>
        <begin position="138"/>
        <end position="158"/>
    </location>
</feature>
<comment type="subcellular location">
    <subcellularLocation>
        <location evidence="1">Membrane</location>
    </subcellularLocation>
</comment>
<dbReference type="InterPro" id="IPR023352">
    <property type="entry name" value="MAPEG-like_dom_sf"/>
</dbReference>
<dbReference type="PANTHER" id="PTHR35371:SF1">
    <property type="entry name" value="BLR7753 PROTEIN"/>
    <property type="match status" value="1"/>
</dbReference>
<feature type="transmembrane region" description="Helical" evidence="5">
    <location>
        <begin position="13"/>
        <end position="32"/>
    </location>
</feature>
<dbReference type="InterPro" id="IPR001129">
    <property type="entry name" value="Membr-assoc_MAPEG"/>
</dbReference>
<evidence type="ECO:0000313" key="6">
    <source>
        <dbReference type="EMBL" id="KAK5692578.1"/>
    </source>
</evidence>
<evidence type="ECO:0000256" key="4">
    <source>
        <dbReference type="ARBA" id="ARBA00023136"/>
    </source>
</evidence>
<evidence type="ECO:0000256" key="3">
    <source>
        <dbReference type="ARBA" id="ARBA00022989"/>
    </source>
</evidence>
<evidence type="ECO:0000256" key="2">
    <source>
        <dbReference type="ARBA" id="ARBA00022692"/>
    </source>
</evidence>
<keyword evidence="3 5" id="KW-1133">Transmembrane helix</keyword>
<accession>A0AAN7VTP2</accession>
<dbReference type="EMBL" id="JAVRQU010000019">
    <property type="protein sequence ID" value="KAK5692578.1"/>
    <property type="molecule type" value="Genomic_DNA"/>
</dbReference>
<dbReference type="PANTHER" id="PTHR35371">
    <property type="entry name" value="INNER MEMBRANE PROTEIN"/>
    <property type="match status" value="1"/>
</dbReference>
<keyword evidence="4 5" id="KW-0472">Membrane</keyword>
<evidence type="ECO:0008006" key="8">
    <source>
        <dbReference type="Google" id="ProtNLM"/>
    </source>
</evidence>
<dbReference type="SUPFAM" id="SSF161084">
    <property type="entry name" value="MAPEG domain-like"/>
    <property type="match status" value="1"/>
</dbReference>
<evidence type="ECO:0000313" key="7">
    <source>
        <dbReference type="Proteomes" id="UP001310594"/>
    </source>
</evidence>
<dbReference type="Pfam" id="PF01124">
    <property type="entry name" value="MAPEG"/>
    <property type="match status" value="1"/>
</dbReference>
<organism evidence="6 7">
    <name type="scientific">Elasticomyces elasticus</name>
    <dbReference type="NCBI Taxonomy" id="574655"/>
    <lineage>
        <taxon>Eukaryota</taxon>
        <taxon>Fungi</taxon>
        <taxon>Dikarya</taxon>
        <taxon>Ascomycota</taxon>
        <taxon>Pezizomycotina</taxon>
        <taxon>Dothideomycetes</taxon>
        <taxon>Dothideomycetidae</taxon>
        <taxon>Mycosphaerellales</taxon>
        <taxon>Teratosphaeriaceae</taxon>
        <taxon>Elasticomyces</taxon>
    </lineage>
</organism>
<proteinExistence type="predicted"/>
<name>A0AAN7VTP2_9PEZI</name>
<comment type="caution">
    <text evidence="6">The sequence shown here is derived from an EMBL/GenBank/DDBJ whole genome shotgun (WGS) entry which is preliminary data.</text>
</comment>
<dbReference type="AlphaFoldDB" id="A0AAN7VTP2"/>
<protein>
    <recommendedName>
        <fullName evidence="8">MAPEG family protein</fullName>
    </recommendedName>
</protein>
<evidence type="ECO:0000256" key="5">
    <source>
        <dbReference type="SAM" id="Phobius"/>
    </source>
</evidence>
<dbReference type="Gene3D" id="1.20.120.550">
    <property type="entry name" value="Membrane associated eicosanoid/glutathione metabolism-like domain"/>
    <property type="match status" value="1"/>
</dbReference>
<sequence length="164" mass="17659">MASYLPNFVRDNVSFYTIPIALVIALAPRFYAANAYEAATKKPASDQVKINPRSFAQTVSEDQAVDSKTKGRILRAEAAISNSYENLGLFAAAVTAGNMSGVATSTMNGLSIGYIAVRFAYNHIYIFQDLVIPQLRSAAYLTGVGLCMAMFVQAGMAMNARVLL</sequence>
<dbReference type="GO" id="GO:0016020">
    <property type="term" value="C:membrane"/>
    <property type="evidence" value="ECO:0007669"/>
    <property type="project" value="UniProtKB-SubCell"/>
</dbReference>
<evidence type="ECO:0000256" key="1">
    <source>
        <dbReference type="ARBA" id="ARBA00004370"/>
    </source>
</evidence>
<gene>
    <name evidence="6" type="ORF">LTR97_010889</name>
</gene>
<keyword evidence="2 5" id="KW-0812">Transmembrane</keyword>